<keyword evidence="1" id="KW-0472">Membrane</keyword>
<comment type="caution">
    <text evidence="2">The sequence shown here is derived from an EMBL/GenBank/DDBJ whole genome shotgun (WGS) entry which is preliminary data.</text>
</comment>
<dbReference type="EMBL" id="BAABDU010000006">
    <property type="protein sequence ID" value="GAA3775431.1"/>
    <property type="molecule type" value="Genomic_DNA"/>
</dbReference>
<name>A0ABP7GYG7_9FLAO</name>
<evidence type="ECO:0000256" key="1">
    <source>
        <dbReference type="SAM" id="Phobius"/>
    </source>
</evidence>
<keyword evidence="1" id="KW-0812">Transmembrane</keyword>
<evidence type="ECO:0000313" key="2">
    <source>
        <dbReference type="EMBL" id="GAA3775431.1"/>
    </source>
</evidence>
<keyword evidence="3" id="KW-1185">Reference proteome</keyword>
<accession>A0ABP7GYG7</accession>
<dbReference type="Proteomes" id="UP001500748">
    <property type="component" value="Unassembled WGS sequence"/>
</dbReference>
<gene>
    <name evidence="2" type="ORF">GCM10022423_32810</name>
</gene>
<sequence length="65" mass="7481">MLISKFIPFKTYTVSLPSIKFRRMSVILINGSAILFYNFGIKSTKHFSIKMISSLELDFVTKAFL</sequence>
<feature type="transmembrane region" description="Helical" evidence="1">
    <location>
        <begin position="24"/>
        <end position="41"/>
    </location>
</feature>
<evidence type="ECO:0000313" key="3">
    <source>
        <dbReference type="Proteomes" id="UP001500748"/>
    </source>
</evidence>
<keyword evidence="1" id="KW-1133">Transmembrane helix</keyword>
<reference evidence="3" key="1">
    <citation type="journal article" date="2019" name="Int. J. Syst. Evol. Microbiol.">
        <title>The Global Catalogue of Microorganisms (GCM) 10K type strain sequencing project: providing services to taxonomists for standard genome sequencing and annotation.</title>
        <authorList>
            <consortium name="The Broad Institute Genomics Platform"/>
            <consortium name="The Broad Institute Genome Sequencing Center for Infectious Disease"/>
            <person name="Wu L."/>
            <person name="Ma J."/>
        </authorList>
    </citation>
    <scope>NUCLEOTIDE SEQUENCE [LARGE SCALE GENOMIC DNA]</scope>
    <source>
        <strain evidence="3">JCM 17337</strain>
    </source>
</reference>
<proteinExistence type="predicted"/>
<organism evidence="2 3">
    <name type="scientific">Flavobacterium ginsengiterrae</name>
    <dbReference type="NCBI Taxonomy" id="871695"/>
    <lineage>
        <taxon>Bacteria</taxon>
        <taxon>Pseudomonadati</taxon>
        <taxon>Bacteroidota</taxon>
        <taxon>Flavobacteriia</taxon>
        <taxon>Flavobacteriales</taxon>
        <taxon>Flavobacteriaceae</taxon>
        <taxon>Flavobacterium</taxon>
    </lineage>
</organism>
<protein>
    <submittedName>
        <fullName evidence="2">Uncharacterized protein</fullName>
    </submittedName>
</protein>